<proteinExistence type="predicted"/>
<reference evidence="9 10" key="1">
    <citation type="journal article" date="2017" name="Front. Microbiol.">
        <title>New Insights into the Diversity of the Genus Faecalibacterium.</title>
        <authorList>
            <person name="Benevides L."/>
            <person name="Burman S."/>
            <person name="Martin R."/>
            <person name="Robert V."/>
            <person name="Thomas M."/>
            <person name="Miquel S."/>
            <person name="Chain F."/>
            <person name="Sokol H."/>
            <person name="Bermudez-Humaran L.G."/>
            <person name="Morrison M."/>
            <person name="Langella P."/>
            <person name="Azevedo V.A."/>
            <person name="Chatel J.M."/>
            <person name="Soares S."/>
        </authorList>
    </citation>
    <scope>NUCLEOTIDE SEQUENCE [LARGE SCALE GENOMIC DNA]</scope>
    <source>
        <strain evidence="9 10">CNCM I 4575</strain>
    </source>
</reference>
<evidence type="ECO:0000313" key="10">
    <source>
        <dbReference type="Proteomes" id="UP000220005"/>
    </source>
</evidence>
<dbReference type="GO" id="GO:0005886">
    <property type="term" value="C:plasma membrane"/>
    <property type="evidence" value="ECO:0007669"/>
    <property type="project" value="UniProtKB-SubCell"/>
</dbReference>
<dbReference type="NCBIfam" id="TIGR00360">
    <property type="entry name" value="ComEC_N-term"/>
    <property type="match status" value="1"/>
</dbReference>
<dbReference type="InterPro" id="IPR004477">
    <property type="entry name" value="ComEC_N"/>
</dbReference>
<accession>A0A2A7ATW1</accession>
<feature type="transmembrane region" description="Helical" evidence="7">
    <location>
        <begin position="518"/>
        <end position="537"/>
    </location>
</feature>
<feature type="region of interest" description="Disordered" evidence="6">
    <location>
        <begin position="718"/>
        <end position="751"/>
    </location>
</feature>
<evidence type="ECO:0000256" key="3">
    <source>
        <dbReference type="ARBA" id="ARBA00022692"/>
    </source>
</evidence>
<feature type="transmembrane region" description="Helical" evidence="7">
    <location>
        <begin position="431"/>
        <end position="456"/>
    </location>
</feature>
<dbReference type="PANTHER" id="PTHR30619">
    <property type="entry name" value="DNA INTERNALIZATION/COMPETENCE PROTEIN COMEC/REC2"/>
    <property type="match status" value="1"/>
</dbReference>
<dbReference type="Pfam" id="PF03772">
    <property type="entry name" value="Competence"/>
    <property type="match status" value="1"/>
</dbReference>
<feature type="transmembrane region" description="Helical" evidence="7">
    <location>
        <begin position="229"/>
        <end position="249"/>
    </location>
</feature>
<feature type="transmembrane region" description="Helical" evidence="7">
    <location>
        <begin position="492"/>
        <end position="511"/>
    </location>
</feature>
<protein>
    <submittedName>
        <fullName evidence="9">Competence protein ComEC</fullName>
    </submittedName>
</protein>
<evidence type="ECO:0000259" key="8">
    <source>
        <dbReference type="Pfam" id="PF03772"/>
    </source>
</evidence>
<dbReference type="PANTHER" id="PTHR30619:SF1">
    <property type="entry name" value="RECOMBINATION PROTEIN 2"/>
    <property type="match status" value="1"/>
</dbReference>
<evidence type="ECO:0000256" key="7">
    <source>
        <dbReference type="SAM" id="Phobius"/>
    </source>
</evidence>
<keyword evidence="4 7" id="KW-1133">Transmembrane helix</keyword>
<evidence type="ECO:0000313" key="9">
    <source>
        <dbReference type="EMBL" id="PDX82576.1"/>
    </source>
</evidence>
<dbReference type="EMBL" id="NMTY01000004">
    <property type="protein sequence ID" value="PDX82576.1"/>
    <property type="molecule type" value="Genomic_DNA"/>
</dbReference>
<evidence type="ECO:0000256" key="4">
    <source>
        <dbReference type="ARBA" id="ARBA00022989"/>
    </source>
</evidence>
<keyword evidence="2" id="KW-1003">Cell membrane</keyword>
<comment type="caution">
    <text evidence="9">The sequence shown here is derived from an EMBL/GenBank/DDBJ whole genome shotgun (WGS) entry which is preliminary data.</text>
</comment>
<dbReference type="InterPro" id="IPR052159">
    <property type="entry name" value="Competence_DNA_uptake"/>
</dbReference>
<gene>
    <name evidence="9" type="ORF">CGS58_03730</name>
</gene>
<dbReference type="Proteomes" id="UP000220005">
    <property type="component" value="Unassembled WGS sequence"/>
</dbReference>
<keyword evidence="5 7" id="KW-0472">Membrane</keyword>
<feature type="transmembrane region" description="Helical" evidence="7">
    <location>
        <begin position="24"/>
        <end position="44"/>
    </location>
</feature>
<organism evidence="9 10">
    <name type="scientific">Faecalibacterium prausnitzii</name>
    <dbReference type="NCBI Taxonomy" id="853"/>
    <lineage>
        <taxon>Bacteria</taxon>
        <taxon>Bacillati</taxon>
        <taxon>Bacillota</taxon>
        <taxon>Clostridia</taxon>
        <taxon>Eubacteriales</taxon>
        <taxon>Oscillospiraceae</taxon>
        <taxon>Faecalibacterium</taxon>
    </lineage>
</organism>
<dbReference type="RefSeq" id="WP_097838997.1">
    <property type="nucleotide sequence ID" value="NZ_NMTY01000004.1"/>
</dbReference>
<sequence length="751" mass="81035">MRRPLCLFCAGALGVELVYAFLPQAWLLPLLAAIFVSGLLFALLRWKTARAGALCLLLGSLLGLALTVHTDAKLQALQTAYEGKTATLTAEVERTDSSYYPGVVDAVLRVEQVDGEAADFRIRCAALPKCQAGERVRGRFTLEVPPETDRLDLYADGVPLTGELLRDETLERLGESSSFRARTARLQRRLSGALRRGMAHDPAGVLAAMVVGDRSHLSSALRTAYRGAGLSHVLVVSGMHVSILCGSFLEHLPTAGRRRKLLRRYAHRRAKALLGAGMAVLMVGVTGSTPSVLRAGVAVWVSAVGIWVCGPADALTSLGVAGVWMTLGNSYAVCDMGFELSFAAVVGTLAGAELARRSQEARIRAEKTRKTKNAAHKRGGVYHNILQRGKRLGGSVWETLCVSGCACAATFPVLVVRGLSASLYALVSSVAVLWLVEPILLLGLGTALLGLAPALAPLHRVISRCAEFLADLLDRWALWVSGWPGAQLWFDTAYAALICLLLAGLCWLAFHWRLRLRVALPALLLTAAVAIGAGNALSRDTLRVELVGTKSAPAVVISQNDRAVVLYRGGETTRNAVETTLARRNVRTVEAFLDLRINPSDHYALKAEQTLRAASCAKDSARVLRTDIGRLELVRTRTGCAVRVTAAGQTFLTLSGTVQFAQPIEVDWLLASMARPNRVVYREMLTKSTNYRWMEGDGNIELQTALRFRPSSFWKISRSPSAGKANRAAGSSLRRAETNRRGSAVLPCTMS</sequence>
<keyword evidence="3 7" id="KW-0812">Transmembrane</keyword>
<comment type="subcellular location">
    <subcellularLocation>
        <location evidence="1">Cell membrane</location>
        <topology evidence="1">Multi-pass membrane protein</topology>
    </subcellularLocation>
</comment>
<evidence type="ECO:0000256" key="1">
    <source>
        <dbReference type="ARBA" id="ARBA00004651"/>
    </source>
</evidence>
<evidence type="ECO:0000256" key="6">
    <source>
        <dbReference type="SAM" id="MobiDB-lite"/>
    </source>
</evidence>
<feature type="transmembrane region" description="Helical" evidence="7">
    <location>
        <begin position="299"/>
        <end position="327"/>
    </location>
</feature>
<dbReference type="AlphaFoldDB" id="A0A2A7ATW1"/>
<name>A0A2A7ATW1_9FIRM</name>
<evidence type="ECO:0000256" key="5">
    <source>
        <dbReference type="ARBA" id="ARBA00023136"/>
    </source>
</evidence>
<evidence type="ECO:0000256" key="2">
    <source>
        <dbReference type="ARBA" id="ARBA00022475"/>
    </source>
</evidence>
<feature type="domain" description="ComEC/Rec2-related protein" evidence="8">
    <location>
        <begin position="209"/>
        <end position="514"/>
    </location>
</feature>
<feature type="transmembrane region" description="Helical" evidence="7">
    <location>
        <begin position="51"/>
        <end position="69"/>
    </location>
</feature>
<feature type="transmembrane region" description="Helical" evidence="7">
    <location>
        <begin position="270"/>
        <end position="293"/>
    </location>
</feature>